<dbReference type="Proteomes" id="UP000438429">
    <property type="component" value="Unassembled WGS sequence"/>
</dbReference>
<feature type="region of interest" description="Disordered" evidence="1">
    <location>
        <begin position="51"/>
        <end position="146"/>
    </location>
</feature>
<gene>
    <name evidence="2" type="ORF">F2P81_015690</name>
</gene>
<proteinExistence type="predicted"/>
<evidence type="ECO:0000313" key="2">
    <source>
        <dbReference type="EMBL" id="KAF0031135.1"/>
    </source>
</evidence>
<feature type="compositionally biased region" description="Acidic residues" evidence="1">
    <location>
        <begin position="114"/>
        <end position="124"/>
    </location>
</feature>
<dbReference type="AlphaFoldDB" id="A0A6A4SF16"/>
<evidence type="ECO:0000313" key="3">
    <source>
        <dbReference type="Proteomes" id="UP000438429"/>
    </source>
</evidence>
<feature type="compositionally biased region" description="Low complexity" evidence="1">
    <location>
        <begin position="77"/>
        <end position="98"/>
    </location>
</feature>
<accession>A0A6A4SF16</accession>
<evidence type="ECO:0000256" key="1">
    <source>
        <dbReference type="SAM" id="MobiDB-lite"/>
    </source>
</evidence>
<feature type="compositionally biased region" description="Basic and acidic residues" evidence="1">
    <location>
        <begin position="102"/>
        <end position="113"/>
    </location>
</feature>
<sequence>MAPLSQRSNSTLTSPVIIDGLHRLVACQPVSPDQKPVSIICVTRILLRNHGDENRPCKDTESSFNLPPLLPSDQLHNSPSQSVGSGSAVAPSSGNNAGLNRGQEDDALRGREEAQEEEEEEEEEEKKKRKKKKRSPAVVCSAACERRTPERGRLSWYELTHRADMETKPFLSLAERERDAAHGDRV</sequence>
<feature type="compositionally biased region" description="Basic and acidic residues" evidence="1">
    <location>
        <begin position="51"/>
        <end position="61"/>
    </location>
</feature>
<reference evidence="2 3" key="1">
    <citation type="submission" date="2019-06" db="EMBL/GenBank/DDBJ databases">
        <title>Draft genomes of female and male turbot (Scophthalmus maximus).</title>
        <authorList>
            <person name="Xu H."/>
            <person name="Xu X.-W."/>
            <person name="Shao C."/>
            <person name="Chen S."/>
        </authorList>
    </citation>
    <scope>NUCLEOTIDE SEQUENCE [LARGE SCALE GENOMIC DNA]</scope>
    <source>
        <strain evidence="2">Ysfricsl-2016a</strain>
        <tissue evidence="2">Blood</tissue>
    </source>
</reference>
<protein>
    <submittedName>
        <fullName evidence="2">Uncharacterized protein</fullName>
    </submittedName>
</protein>
<organism evidence="2 3">
    <name type="scientific">Scophthalmus maximus</name>
    <name type="common">Turbot</name>
    <name type="synonym">Psetta maxima</name>
    <dbReference type="NCBI Taxonomy" id="52904"/>
    <lineage>
        <taxon>Eukaryota</taxon>
        <taxon>Metazoa</taxon>
        <taxon>Chordata</taxon>
        <taxon>Craniata</taxon>
        <taxon>Vertebrata</taxon>
        <taxon>Euteleostomi</taxon>
        <taxon>Actinopterygii</taxon>
        <taxon>Neopterygii</taxon>
        <taxon>Teleostei</taxon>
        <taxon>Neoteleostei</taxon>
        <taxon>Acanthomorphata</taxon>
        <taxon>Carangaria</taxon>
        <taxon>Pleuronectiformes</taxon>
        <taxon>Pleuronectoidei</taxon>
        <taxon>Scophthalmidae</taxon>
        <taxon>Scophthalmus</taxon>
    </lineage>
</organism>
<name>A0A6A4SF16_SCOMX</name>
<dbReference type="EMBL" id="VEVO01000014">
    <property type="protein sequence ID" value="KAF0031135.1"/>
    <property type="molecule type" value="Genomic_DNA"/>
</dbReference>
<comment type="caution">
    <text evidence="2">The sequence shown here is derived from an EMBL/GenBank/DDBJ whole genome shotgun (WGS) entry which is preliminary data.</text>
</comment>